<comment type="caution">
    <text evidence="2">The sequence shown here is derived from an EMBL/GenBank/DDBJ whole genome shotgun (WGS) entry which is preliminary data.</text>
</comment>
<dbReference type="Proteomes" id="UP000093807">
    <property type="component" value="Unassembled WGS sequence"/>
</dbReference>
<name>A0A199XSD5_9FLAO</name>
<dbReference type="Pfam" id="PF22741">
    <property type="entry name" value="PTP-NADK"/>
    <property type="match status" value="1"/>
</dbReference>
<organism evidence="2 3">
    <name type="scientific">Flavobacterium succinicans</name>
    <dbReference type="NCBI Taxonomy" id="29536"/>
    <lineage>
        <taxon>Bacteria</taxon>
        <taxon>Pseudomonadati</taxon>
        <taxon>Bacteroidota</taxon>
        <taxon>Flavobacteriia</taxon>
        <taxon>Flavobacteriales</taxon>
        <taxon>Flavobacteriaceae</taxon>
        <taxon>Flavobacterium</taxon>
    </lineage>
</organism>
<dbReference type="RefSeq" id="WP_064714392.1">
    <property type="nucleotide sequence ID" value="NZ_JMTM01000017.1"/>
</dbReference>
<reference evidence="2 3" key="1">
    <citation type="submission" date="2016-06" db="EMBL/GenBank/DDBJ databases">
        <title>Draft genome sequence of Flavobacterium succinicans strain DD5b.</title>
        <authorList>
            <person name="Poehlein A."/>
            <person name="Daniel R."/>
            <person name="Simeonova D.D."/>
        </authorList>
    </citation>
    <scope>NUCLEOTIDE SEQUENCE [LARGE SCALE GENOMIC DNA]</scope>
    <source>
        <strain evidence="2 3">DD5b</strain>
    </source>
</reference>
<dbReference type="InterPro" id="IPR000387">
    <property type="entry name" value="Tyr_Pase_dom"/>
</dbReference>
<dbReference type="SUPFAM" id="SSF52799">
    <property type="entry name" value="(Phosphotyrosine protein) phosphatases II"/>
    <property type="match status" value="1"/>
</dbReference>
<dbReference type="AlphaFoldDB" id="A0A199XSD5"/>
<gene>
    <name evidence="2" type="ORF">FLB_05100</name>
</gene>
<dbReference type="PROSITE" id="PS50056">
    <property type="entry name" value="TYR_PHOSPHATASE_2"/>
    <property type="match status" value="1"/>
</dbReference>
<dbReference type="CDD" id="cd14529">
    <property type="entry name" value="TpbA-like"/>
    <property type="match status" value="1"/>
</dbReference>
<sequence length="199" mass="23129">MKKNKKILFLSLLVIIIICVGKYVYDMNINHNFETITEGKVYKSGVIPPDEIESYVKKYKIKSIIDLRFPGTNDLVNNPENPQELIDEIKAVRQIPNTNYFNVGTDQVPKQQNLDAFFKIMDDKSNYPVLIHCYHGVGRAEMYSALYRIEYENFTNEAARKGTRFIVKFGSFDDGTPKGEYLKKYKSRRELAAEKNKKH</sequence>
<accession>A0A199XSD5</accession>
<dbReference type="InterPro" id="IPR055214">
    <property type="entry name" value="PTP-NADK"/>
</dbReference>
<keyword evidence="3" id="KW-1185">Reference proteome</keyword>
<evidence type="ECO:0000313" key="2">
    <source>
        <dbReference type="EMBL" id="OAZ04663.1"/>
    </source>
</evidence>
<dbReference type="InterPro" id="IPR029021">
    <property type="entry name" value="Prot-tyrosine_phosphatase-like"/>
</dbReference>
<dbReference type="PATRIC" id="fig|29536.5.peg.535"/>
<protein>
    <recommendedName>
        <fullName evidence="1">Tyrosine specific protein phosphatases domain-containing protein</fullName>
    </recommendedName>
</protein>
<evidence type="ECO:0000313" key="3">
    <source>
        <dbReference type="Proteomes" id="UP000093807"/>
    </source>
</evidence>
<dbReference type="Gene3D" id="3.90.190.10">
    <property type="entry name" value="Protein tyrosine phosphatase superfamily"/>
    <property type="match status" value="1"/>
</dbReference>
<feature type="domain" description="Tyrosine specific protein phosphatases" evidence="1">
    <location>
        <begin position="115"/>
        <end position="199"/>
    </location>
</feature>
<proteinExistence type="predicted"/>
<evidence type="ECO:0000259" key="1">
    <source>
        <dbReference type="PROSITE" id="PS50056"/>
    </source>
</evidence>
<dbReference type="EMBL" id="JMTM01000017">
    <property type="protein sequence ID" value="OAZ04663.1"/>
    <property type="molecule type" value="Genomic_DNA"/>
</dbReference>
<dbReference type="OrthoDB" id="9814896at2"/>